<dbReference type="OrthoDB" id="9805416at2"/>
<name>A0A4R1KC00_9BACT</name>
<dbReference type="GO" id="GO:0051287">
    <property type="term" value="F:NAD binding"/>
    <property type="evidence" value="ECO:0007669"/>
    <property type="project" value="InterPro"/>
</dbReference>
<dbReference type="FunFam" id="3.40.50.720:FF:000203">
    <property type="entry name" value="D-3-phosphoglycerate dehydrogenase (SerA)"/>
    <property type="match status" value="1"/>
</dbReference>
<comment type="similarity">
    <text evidence="1 5">Belongs to the D-isomer specific 2-hydroxyacid dehydrogenase family.</text>
</comment>
<evidence type="ECO:0000256" key="2">
    <source>
        <dbReference type="ARBA" id="ARBA00022605"/>
    </source>
</evidence>
<reference evidence="8 9" key="1">
    <citation type="submission" date="2019-03" db="EMBL/GenBank/DDBJ databases">
        <title>Genomic Encyclopedia of Type Strains, Phase IV (KMG-IV): sequencing the most valuable type-strain genomes for metagenomic binning, comparative biology and taxonomic classification.</title>
        <authorList>
            <person name="Goeker M."/>
        </authorList>
    </citation>
    <scope>NUCLEOTIDE SEQUENCE [LARGE SCALE GENOMIC DNA]</scope>
    <source>
        <strain evidence="8 9">DSM 24984</strain>
    </source>
</reference>
<sequence>MKVFISTHPFFETSPVPKKLLEDNGIEYRLNSRGRKLTSAELAEDIRDAVVLVAGTENITEEVFKNAPNLKLISRVGVGLDGVDFELCRKYGVQVAYTPEAPTTAVAELCVGMMLDLARKITESDKLMRKGGWARHMGLLLHSRTVGIFGMGRIGKSLAHMLSGFNVKILAHDINPDIIFGRNERITYTDKETVLRNSDIVSINLPLKKDTRNFITAKEFSMMQKHAFLINTARGGIVNEDDLYDALKNGVIAGSAADVFVDEPYKGKLLELENMIFTCHMGAATTASRTDMEVESVQEAVRFLTGQKLKNEVFSNE</sequence>
<protein>
    <submittedName>
        <fullName evidence="8">D-3-phosphoglycerate dehydrogenase</fullName>
    </submittedName>
</protein>
<feature type="domain" description="D-isomer specific 2-hydroxyacid dehydrogenase catalytic" evidence="6">
    <location>
        <begin position="14"/>
        <end position="313"/>
    </location>
</feature>
<keyword evidence="9" id="KW-1185">Reference proteome</keyword>
<dbReference type="Pfam" id="PF00389">
    <property type="entry name" value="2-Hacid_dh"/>
    <property type="match status" value="1"/>
</dbReference>
<dbReference type="GO" id="GO:0016616">
    <property type="term" value="F:oxidoreductase activity, acting on the CH-OH group of donors, NAD or NADP as acceptor"/>
    <property type="evidence" value="ECO:0007669"/>
    <property type="project" value="InterPro"/>
</dbReference>
<evidence type="ECO:0000256" key="1">
    <source>
        <dbReference type="ARBA" id="ARBA00005854"/>
    </source>
</evidence>
<dbReference type="PROSITE" id="PS00065">
    <property type="entry name" value="D_2_HYDROXYACID_DH_1"/>
    <property type="match status" value="1"/>
</dbReference>
<feature type="domain" description="D-isomer specific 2-hydroxyacid dehydrogenase NAD-binding" evidence="7">
    <location>
        <begin position="111"/>
        <end position="282"/>
    </location>
</feature>
<dbReference type="Proteomes" id="UP000294614">
    <property type="component" value="Unassembled WGS sequence"/>
</dbReference>
<dbReference type="EMBL" id="SMGG01000003">
    <property type="protein sequence ID" value="TCK62035.1"/>
    <property type="molecule type" value="Genomic_DNA"/>
</dbReference>
<evidence type="ECO:0000313" key="8">
    <source>
        <dbReference type="EMBL" id="TCK62035.1"/>
    </source>
</evidence>
<dbReference type="InterPro" id="IPR006140">
    <property type="entry name" value="D-isomer_DH_NAD-bd"/>
</dbReference>
<keyword evidence="2" id="KW-0028">Amino-acid biosynthesis</keyword>
<dbReference type="SUPFAM" id="SSF52283">
    <property type="entry name" value="Formate/glycerate dehydrogenase catalytic domain-like"/>
    <property type="match status" value="1"/>
</dbReference>
<evidence type="ECO:0000259" key="7">
    <source>
        <dbReference type="Pfam" id="PF02826"/>
    </source>
</evidence>
<dbReference type="GO" id="GO:0008652">
    <property type="term" value="P:amino acid biosynthetic process"/>
    <property type="evidence" value="ECO:0007669"/>
    <property type="project" value="UniProtKB-KW"/>
</dbReference>
<dbReference type="Pfam" id="PF02826">
    <property type="entry name" value="2-Hacid_dh_C"/>
    <property type="match status" value="1"/>
</dbReference>
<dbReference type="CDD" id="cd12172">
    <property type="entry name" value="PGDH_like_2"/>
    <property type="match status" value="1"/>
</dbReference>
<accession>A0A4R1KC00</accession>
<evidence type="ECO:0000256" key="5">
    <source>
        <dbReference type="RuleBase" id="RU003719"/>
    </source>
</evidence>
<evidence type="ECO:0000256" key="3">
    <source>
        <dbReference type="ARBA" id="ARBA00023002"/>
    </source>
</evidence>
<dbReference type="InterPro" id="IPR050857">
    <property type="entry name" value="D-2-hydroxyacid_DH"/>
</dbReference>
<dbReference type="PANTHER" id="PTHR42789:SF1">
    <property type="entry name" value="D-ISOMER SPECIFIC 2-HYDROXYACID DEHYDROGENASE FAMILY PROTEIN (AFU_ORTHOLOGUE AFUA_6G10090)"/>
    <property type="match status" value="1"/>
</dbReference>
<proteinExistence type="inferred from homology"/>
<dbReference type="InterPro" id="IPR029752">
    <property type="entry name" value="D-isomer_DH_CS1"/>
</dbReference>
<dbReference type="InterPro" id="IPR006139">
    <property type="entry name" value="D-isomer_2_OHA_DH_cat_dom"/>
</dbReference>
<keyword evidence="4" id="KW-0520">NAD</keyword>
<evidence type="ECO:0000259" key="6">
    <source>
        <dbReference type="Pfam" id="PF00389"/>
    </source>
</evidence>
<dbReference type="InterPro" id="IPR036291">
    <property type="entry name" value="NAD(P)-bd_dom_sf"/>
</dbReference>
<comment type="caution">
    <text evidence="8">The sequence shown here is derived from an EMBL/GenBank/DDBJ whole genome shotgun (WGS) entry which is preliminary data.</text>
</comment>
<evidence type="ECO:0000256" key="4">
    <source>
        <dbReference type="ARBA" id="ARBA00023027"/>
    </source>
</evidence>
<dbReference type="Gene3D" id="3.40.50.720">
    <property type="entry name" value="NAD(P)-binding Rossmann-like Domain"/>
    <property type="match status" value="2"/>
</dbReference>
<evidence type="ECO:0000313" key="9">
    <source>
        <dbReference type="Proteomes" id="UP000294614"/>
    </source>
</evidence>
<dbReference type="RefSeq" id="WP_132871780.1">
    <property type="nucleotide sequence ID" value="NZ_SMGG01000003.1"/>
</dbReference>
<organism evidence="8 9">
    <name type="scientific">Seleniivibrio woodruffii</name>
    <dbReference type="NCBI Taxonomy" id="1078050"/>
    <lineage>
        <taxon>Bacteria</taxon>
        <taxon>Pseudomonadati</taxon>
        <taxon>Deferribacterota</taxon>
        <taxon>Deferribacteres</taxon>
        <taxon>Deferribacterales</taxon>
        <taxon>Geovibrionaceae</taxon>
        <taxon>Seleniivibrio</taxon>
    </lineage>
</organism>
<dbReference type="SUPFAM" id="SSF51735">
    <property type="entry name" value="NAD(P)-binding Rossmann-fold domains"/>
    <property type="match status" value="1"/>
</dbReference>
<dbReference type="AlphaFoldDB" id="A0A4R1KC00"/>
<gene>
    <name evidence="8" type="ORF">C8D98_0544</name>
</gene>
<keyword evidence="3 5" id="KW-0560">Oxidoreductase</keyword>
<dbReference type="PANTHER" id="PTHR42789">
    <property type="entry name" value="D-ISOMER SPECIFIC 2-HYDROXYACID DEHYDROGENASE FAMILY PROTEIN (AFU_ORTHOLOGUE AFUA_6G10090)"/>
    <property type="match status" value="1"/>
</dbReference>